<comment type="caution">
    <text evidence="1">The sequence shown here is derived from an EMBL/GenBank/DDBJ whole genome shotgun (WGS) entry which is preliminary data.</text>
</comment>
<dbReference type="AlphaFoldDB" id="A0A6L2LR96"/>
<protein>
    <submittedName>
        <fullName evidence="1">Uncharacterized protein</fullName>
    </submittedName>
</protein>
<sequence>MHEQQIKQLREELDKERATTGILKRMFLAEPEDSKKMDEDSKIIEGLWENNEILKAHIRHLKKYLNQAISGQQEDVCFTMPLCRSKVEQDTAEDLIELSHIKRHSVEMWRSRIVVAGCGVGGLDVSVRMAQS</sequence>
<evidence type="ECO:0000313" key="1">
    <source>
        <dbReference type="EMBL" id="GEU64323.1"/>
    </source>
</evidence>
<organism evidence="1">
    <name type="scientific">Tanacetum cinerariifolium</name>
    <name type="common">Dalmatian daisy</name>
    <name type="synonym">Chrysanthemum cinerariifolium</name>
    <dbReference type="NCBI Taxonomy" id="118510"/>
    <lineage>
        <taxon>Eukaryota</taxon>
        <taxon>Viridiplantae</taxon>
        <taxon>Streptophyta</taxon>
        <taxon>Embryophyta</taxon>
        <taxon>Tracheophyta</taxon>
        <taxon>Spermatophyta</taxon>
        <taxon>Magnoliopsida</taxon>
        <taxon>eudicotyledons</taxon>
        <taxon>Gunneridae</taxon>
        <taxon>Pentapetalae</taxon>
        <taxon>asterids</taxon>
        <taxon>campanulids</taxon>
        <taxon>Asterales</taxon>
        <taxon>Asteraceae</taxon>
        <taxon>Asteroideae</taxon>
        <taxon>Anthemideae</taxon>
        <taxon>Anthemidinae</taxon>
        <taxon>Tanacetum</taxon>
    </lineage>
</organism>
<gene>
    <name evidence="1" type="ORF">Tci_036301</name>
</gene>
<accession>A0A6L2LR96</accession>
<name>A0A6L2LR96_TANCI</name>
<reference evidence="1" key="1">
    <citation type="journal article" date="2019" name="Sci. Rep.">
        <title>Draft genome of Tanacetum cinerariifolium, the natural source of mosquito coil.</title>
        <authorList>
            <person name="Yamashiro T."/>
            <person name="Shiraishi A."/>
            <person name="Satake H."/>
            <person name="Nakayama K."/>
        </authorList>
    </citation>
    <scope>NUCLEOTIDE SEQUENCE</scope>
</reference>
<dbReference type="EMBL" id="BKCJ010005000">
    <property type="protein sequence ID" value="GEU64323.1"/>
    <property type="molecule type" value="Genomic_DNA"/>
</dbReference>
<proteinExistence type="predicted"/>